<dbReference type="SMART" id="SM00530">
    <property type="entry name" value="HTH_XRE"/>
    <property type="match status" value="1"/>
</dbReference>
<dbReference type="GO" id="GO:0003700">
    <property type="term" value="F:DNA-binding transcription factor activity"/>
    <property type="evidence" value="ECO:0007669"/>
    <property type="project" value="TreeGrafter"/>
</dbReference>
<dbReference type="SUPFAM" id="SSF47413">
    <property type="entry name" value="lambda repressor-like DNA-binding domains"/>
    <property type="match status" value="1"/>
</dbReference>
<dbReference type="PANTHER" id="PTHR46797:SF1">
    <property type="entry name" value="METHYLPHOSPHONATE SYNTHASE"/>
    <property type="match status" value="1"/>
</dbReference>
<dbReference type="PANTHER" id="PTHR46797">
    <property type="entry name" value="HTH-TYPE TRANSCRIPTIONAL REGULATOR"/>
    <property type="match status" value="1"/>
</dbReference>
<evidence type="ECO:0000313" key="3">
    <source>
        <dbReference type="EMBL" id="PWB03252.1"/>
    </source>
</evidence>
<dbReference type="GO" id="GO:0005829">
    <property type="term" value="C:cytosol"/>
    <property type="evidence" value="ECO:0007669"/>
    <property type="project" value="TreeGrafter"/>
</dbReference>
<keyword evidence="4" id="KW-1185">Reference proteome</keyword>
<dbReference type="RefSeq" id="WP_107031611.1">
    <property type="nucleotide sequence ID" value="NZ_PUEC01000006.1"/>
</dbReference>
<dbReference type="GO" id="GO:0003677">
    <property type="term" value="F:DNA binding"/>
    <property type="evidence" value="ECO:0007669"/>
    <property type="project" value="UniProtKB-KW"/>
</dbReference>
<dbReference type="AlphaFoldDB" id="A0A2V1IPN1"/>
<dbReference type="CDD" id="cd00093">
    <property type="entry name" value="HTH_XRE"/>
    <property type="match status" value="1"/>
</dbReference>
<protein>
    <submittedName>
        <fullName evidence="3">XRE family transcriptional regulator</fullName>
    </submittedName>
</protein>
<dbReference type="InterPro" id="IPR001387">
    <property type="entry name" value="Cro/C1-type_HTH"/>
</dbReference>
<organism evidence="3 4">
    <name type="scientific">Duncaniella muris</name>
    <dbReference type="NCBI Taxonomy" id="2094150"/>
    <lineage>
        <taxon>Bacteria</taxon>
        <taxon>Pseudomonadati</taxon>
        <taxon>Bacteroidota</taxon>
        <taxon>Bacteroidia</taxon>
        <taxon>Bacteroidales</taxon>
        <taxon>Muribaculaceae</taxon>
        <taxon>Duncaniella</taxon>
    </lineage>
</organism>
<keyword evidence="1" id="KW-0238">DNA-binding</keyword>
<dbReference type="InterPro" id="IPR050807">
    <property type="entry name" value="TransReg_Diox_bact_type"/>
</dbReference>
<evidence type="ECO:0000256" key="1">
    <source>
        <dbReference type="ARBA" id="ARBA00023125"/>
    </source>
</evidence>
<reference evidence="4" key="1">
    <citation type="submission" date="2018-02" db="EMBL/GenBank/DDBJ databases">
        <authorList>
            <person name="Clavel T."/>
            <person name="Strowig T."/>
        </authorList>
    </citation>
    <scope>NUCLEOTIDE SEQUENCE [LARGE SCALE GENOMIC DNA]</scope>
    <source>
        <strain evidence="4">DSM 103720</strain>
    </source>
</reference>
<dbReference type="GeneID" id="82525448"/>
<evidence type="ECO:0000259" key="2">
    <source>
        <dbReference type="PROSITE" id="PS50943"/>
    </source>
</evidence>
<proteinExistence type="predicted"/>
<comment type="caution">
    <text evidence="3">The sequence shown here is derived from an EMBL/GenBank/DDBJ whole genome shotgun (WGS) entry which is preliminary data.</text>
</comment>
<dbReference type="PROSITE" id="PS50943">
    <property type="entry name" value="HTH_CROC1"/>
    <property type="match status" value="1"/>
</dbReference>
<dbReference type="Gene3D" id="1.10.260.40">
    <property type="entry name" value="lambda repressor-like DNA-binding domains"/>
    <property type="match status" value="1"/>
</dbReference>
<name>A0A2V1IPN1_9BACT</name>
<dbReference type="Pfam" id="PF01381">
    <property type="entry name" value="HTH_3"/>
    <property type="match status" value="1"/>
</dbReference>
<gene>
    <name evidence="3" type="ORF">C5O23_03655</name>
</gene>
<sequence length="89" mass="10408">MKSIHNKAYQSLLQLLRLKRINKGITQEQLASRLGVGQGIVSKIETHERRLDVIELREICLALGISFPEFVTEFDEYLKEEEQKEHEEI</sequence>
<dbReference type="EMBL" id="PUEC01000006">
    <property type="protein sequence ID" value="PWB03252.1"/>
    <property type="molecule type" value="Genomic_DNA"/>
</dbReference>
<evidence type="ECO:0000313" key="4">
    <source>
        <dbReference type="Proteomes" id="UP000244905"/>
    </source>
</evidence>
<dbReference type="Proteomes" id="UP000244905">
    <property type="component" value="Unassembled WGS sequence"/>
</dbReference>
<accession>A0A2V1IPN1</accession>
<feature type="domain" description="HTH cro/C1-type" evidence="2">
    <location>
        <begin position="16"/>
        <end position="70"/>
    </location>
</feature>
<dbReference type="InterPro" id="IPR010982">
    <property type="entry name" value="Lambda_DNA-bd_dom_sf"/>
</dbReference>